<organism evidence="10 11">
    <name type="scientific">Silvibacterium bohemicum</name>
    <dbReference type="NCBI Taxonomy" id="1577686"/>
    <lineage>
        <taxon>Bacteria</taxon>
        <taxon>Pseudomonadati</taxon>
        <taxon>Acidobacteriota</taxon>
        <taxon>Terriglobia</taxon>
        <taxon>Terriglobales</taxon>
        <taxon>Acidobacteriaceae</taxon>
        <taxon>Silvibacterium</taxon>
    </lineage>
</organism>
<evidence type="ECO:0000256" key="6">
    <source>
        <dbReference type="ARBA" id="ARBA00023002"/>
    </source>
</evidence>
<dbReference type="SUPFAM" id="SSF50129">
    <property type="entry name" value="GroES-like"/>
    <property type="match status" value="1"/>
</dbReference>
<dbReference type="SMART" id="SM00829">
    <property type="entry name" value="PKS_ER"/>
    <property type="match status" value="1"/>
</dbReference>
<gene>
    <name evidence="10" type="ORF">HNQ77_001763</name>
</gene>
<evidence type="ECO:0000256" key="4">
    <source>
        <dbReference type="ARBA" id="ARBA00022723"/>
    </source>
</evidence>
<evidence type="ECO:0000259" key="9">
    <source>
        <dbReference type="SMART" id="SM00829"/>
    </source>
</evidence>
<dbReference type="InterPro" id="IPR013154">
    <property type="entry name" value="ADH-like_N"/>
</dbReference>
<dbReference type="InterPro" id="IPR011032">
    <property type="entry name" value="GroES-like_sf"/>
</dbReference>
<dbReference type="PANTHER" id="PTHR42940">
    <property type="entry name" value="ALCOHOL DEHYDROGENASE 1-RELATED"/>
    <property type="match status" value="1"/>
</dbReference>
<comment type="cofactor">
    <cofactor evidence="1 8">
        <name>Zn(2+)</name>
        <dbReference type="ChEBI" id="CHEBI:29105"/>
    </cofactor>
</comment>
<dbReference type="FunFam" id="3.40.50.720:FF:000039">
    <property type="entry name" value="Alcohol dehydrogenase AdhP"/>
    <property type="match status" value="1"/>
</dbReference>
<dbReference type="EMBL" id="JACHEK010000003">
    <property type="protein sequence ID" value="MBB6143814.1"/>
    <property type="molecule type" value="Genomic_DNA"/>
</dbReference>
<evidence type="ECO:0000256" key="2">
    <source>
        <dbReference type="ARBA" id="ARBA00008072"/>
    </source>
</evidence>
<dbReference type="FunFam" id="3.90.180.10:FF:000002">
    <property type="entry name" value="Alcohol dehydrogenase AdhP"/>
    <property type="match status" value="1"/>
</dbReference>
<dbReference type="EC" id="1.1.1.1" evidence="3"/>
<dbReference type="PANTHER" id="PTHR42940:SF8">
    <property type="entry name" value="VACUOLAR PROTEIN SORTING-ASSOCIATED PROTEIN 11"/>
    <property type="match status" value="1"/>
</dbReference>
<dbReference type="Proteomes" id="UP000538666">
    <property type="component" value="Unassembled WGS sequence"/>
</dbReference>
<evidence type="ECO:0000256" key="7">
    <source>
        <dbReference type="ARBA" id="ARBA00023027"/>
    </source>
</evidence>
<dbReference type="InterPro" id="IPR036291">
    <property type="entry name" value="NAD(P)-bd_dom_sf"/>
</dbReference>
<dbReference type="GO" id="GO:0004022">
    <property type="term" value="F:alcohol dehydrogenase (NAD+) activity"/>
    <property type="evidence" value="ECO:0007669"/>
    <property type="project" value="UniProtKB-EC"/>
</dbReference>
<reference evidence="10 11" key="1">
    <citation type="submission" date="2020-08" db="EMBL/GenBank/DDBJ databases">
        <title>Genomic Encyclopedia of Type Strains, Phase IV (KMG-IV): sequencing the most valuable type-strain genomes for metagenomic binning, comparative biology and taxonomic classification.</title>
        <authorList>
            <person name="Goeker M."/>
        </authorList>
    </citation>
    <scope>NUCLEOTIDE SEQUENCE [LARGE SCALE GENOMIC DNA]</scope>
    <source>
        <strain evidence="10 11">DSM 103733</strain>
    </source>
</reference>
<protein>
    <recommendedName>
        <fullName evidence="3">alcohol dehydrogenase</fullName>
        <ecNumber evidence="3">1.1.1.1</ecNumber>
    </recommendedName>
</protein>
<dbReference type="Pfam" id="PF00107">
    <property type="entry name" value="ADH_zinc_N"/>
    <property type="match status" value="1"/>
</dbReference>
<dbReference type="Gene3D" id="3.40.50.720">
    <property type="entry name" value="NAD(P)-binding Rossmann-like Domain"/>
    <property type="match status" value="1"/>
</dbReference>
<dbReference type="RefSeq" id="WP_050058614.1">
    <property type="nucleotide sequence ID" value="NZ_JACHEK010000003.1"/>
</dbReference>
<name>A0A841K0P5_9BACT</name>
<dbReference type="AlphaFoldDB" id="A0A841K0P5"/>
<comment type="similarity">
    <text evidence="2 8">Belongs to the zinc-containing alcohol dehydrogenase family.</text>
</comment>
<sequence length="344" mass="36134">MAKTMKAAVVRELGKPLTIEEVKIPEVGPGQALLKVISTGVCHTDLHAVTGDWPIKPQPPFIPGHEGVGYVVAVGNGVSVVKEGDRIGVPWLYSACGHCEFCLTGWETLCKQQKNAGYSVDGSFAEYVLVDPNYVGHLPAGVDFTPIAPVLCAGVTVYKGLKQTEARPGQWVVISGVGGLGHLAVQYAKAMGLHVVAVDIAPDKLELAKKLGADLAVNALEPDAAERVLKETDGGAHGVLVTAVSPKAFSLGVDLLRRNGTMTLCGLPPGTFSLSIFDVVLNGKTLRGSIVGTRSDLAECLSFAAEGKVKVTYTTAALEDINQIFDQMKAGKIDGRVVIELAKA</sequence>
<comment type="caution">
    <text evidence="10">The sequence shown here is derived from an EMBL/GenBank/DDBJ whole genome shotgun (WGS) entry which is preliminary data.</text>
</comment>
<evidence type="ECO:0000313" key="11">
    <source>
        <dbReference type="Proteomes" id="UP000538666"/>
    </source>
</evidence>
<keyword evidence="11" id="KW-1185">Reference proteome</keyword>
<dbReference type="GO" id="GO:0008270">
    <property type="term" value="F:zinc ion binding"/>
    <property type="evidence" value="ECO:0007669"/>
    <property type="project" value="InterPro"/>
</dbReference>
<evidence type="ECO:0000256" key="5">
    <source>
        <dbReference type="ARBA" id="ARBA00022833"/>
    </source>
</evidence>
<dbReference type="PROSITE" id="PS00059">
    <property type="entry name" value="ADH_ZINC"/>
    <property type="match status" value="1"/>
</dbReference>
<keyword evidence="5 8" id="KW-0862">Zinc</keyword>
<dbReference type="CDD" id="cd08297">
    <property type="entry name" value="CAD3"/>
    <property type="match status" value="1"/>
</dbReference>
<dbReference type="Pfam" id="PF08240">
    <property type="entry name" value="ADH_N"/>
    <property type="match status" value="1"/>
</dbReference>
<keyword evidence="6 10" id="KW-0560">Oxidoreductase</keyword>
<dbReference type="InterPro" id="IPR020843">
    <property type="entry name" value="ER"/>
</dbReference>
<evidence type="ECO:0000313" key="10">
    <source>
        <dbReference type="EMBL" id="MBB6143814.1"/>
    </source>
</evidence>
<dbReference type="SUPFAM" id="SSF51735">
    <property type="entry name" value="NAD(P)-binding Rossmann-fold domains"/>
    <property type="match status" value="1"/>
</dbReference>
<keyword evidence="4 8" id="KW-0479">Metal-binding</keyword>
<keyword evidence="7" id="KW-0520">NAD</keyword>
<evidence type="ECO:0000256" key="3">
    <source>
        <dbReference type="ARBA" id="ARBA00013190"/>
    </source>
</evidence>
<accession>A0A841K0P5</accession>
<evidence type="ECO:0000256" key="8">
    <source>
        <dbReference type="RuleBase" id="RU361277"/>
    </source>
</evidence>
<dbReference type="InterPro" id="IPR013149">
    <property type="entry name" value="ADH-like_C"/>
</dbReference>
<dbReference type="OrthoDB" id="9806940at2"/>
<feature type="domain" description="Enoyl reductase (ER)" evidence="9">
    <location>
        <begin position="14"/>
        <end position="339"/>
    </location>
</feature>
<proteinExistence type="inferred from homology"/>
<dbReference type="InterPro" id="IPR002328">
    <property type="entry name" value="ADH_Zn_CS"/>
</dbReference>
<dbReference type="Gene3D" id="3.90.180.10">
    <property type="entry name" value="Medium-chain alcohol dehydrogenases, catalytic domain"/>
    <property type="match status" value="1"/>
</dbReference>
<evidence type="ECO:0000256" key="1">
    <source>
        <dbReference type="ARBA" id="ARBA00001947"/>
    </source>
</evidence>
<dbReference type="NCBIfam" id="NF006940">
    <property type="entry name" value="PRK09422.1"/>
    <property type="match status" value="1"/>
</dbReference>